<evidence type="ECO:0000313" key="1">
    <source>
        <dbReference type="EMBL" id="RWS24565.1"/>
    </source>
</evidence>
<reference evidence="1 2" key="1">
    <citation type="journal article" date="2018" name="Gigascience">
        <title>Genomes of trombidid mites reveal novel predicted allergens and laterally-transferred genes associated with secondary metabolism.</title>
        <authorList>
            <person name="Dong X."/>
            <person name="Chaisiri K."/>
            <person name="Xia D."/>
            <person name="Armstrong S.D."/>
            <person name="Fang Y."/>
            <person name="Donnelly M.J."/>
            <person name="Kadowaki T."/>
            <person name="McGarry J.W."/>
            <person name="Darby A.C."/>
            <person name="Makepeace B.L."/>
        </authorList>
    </citation>
    <scope>NUCLEOTIDE SEQUENCE [LARGE SCALE GENOMIC DNA]</scope>
    <source>
        <strain evidence="1">UoL-UT</strain>
    </source>
</reference>
<proteinExistence type="predicted"/>
<dbReference type="Proteomes" id="UP000288716">
    <property type="component" value="Unassembled WGS sequence"/>
</dbReference>
<sequence>MASSHIFRTIRETKPKTVQHASRCLQTNNLNNKNGTKGIDREVVEEANIMVSFDTENLFPSYHKKDYCLNNSYFEFETKIYIQCTGLSKGSN</sequence>
<dbReference type="AlphaFoldDB" id="A0A443SAY5"/>
<organism evidence="1 2">
    <name type="scientific">Leptotrombidium deliense</name>
    <dbReference type="NCBI Taxonomy" id="299467"/>
    <lineage>
        <taxon>Eukaryota</taxon>
        <taxon>Metazoa</taxon>
        <taxon>Ecdysozoa</taxon>
        <taxon>Arthropoda</taxon>
        <taxon>Chelicerata</taxon>
        <taxon>Arachnida</taxon>
        <taxon>Acari</taxon>
        <taxon>Acariformes</taxon>
        <taxon>Trombidiformes</taxon>
        <taxon>Prostigmata</taxon>
        <taxon>Anystina</taxon>
        <taxon>Parasitengona</taxon>
        <taxon>Trombiculoidea</taxon>
        <taxon>Trombiculidae</taxon>
        <taxon>Leptotrombidium</taxon>
    </lineage>
</organism>
<gene>
    <name evidence="1" type="ORF">B4U80_09055</name>
</gene>
<keyword evidence="2" id="KW-1185">Reference proteome</keyword>
<evidence type="ECO:0000313" key="2">
    <source>
        <dbReference type="Proteomes" id="UP000288716"/>
    </source>
</evidence>
<accession>A0A443SAY5</accession>
<name>A0A443SAY5_9ACAR</name>
<dbReference type="VEuPathDB" id="VectorBase:LDEU007475"/>
<dbReference type="EMBL" id="NCKV01004717">
    <property type="protein sequence ID" value="RWS24565.1"/>
    <property type="molecule type" value="Genomic_DNA"/>
</dbReference>
<protein>
    <submittedName>
        <fullName evidence="1">Uncharacterized protein</fullName>
    </submittedName>
</protein>
<comment type="caution">
    <text evidence="1">The sequence shown here is derived from an EMBL/GenBank/DDBJ whole genome shotgun (WGS) entry which is preliminary data.</text>
</comment>